<feature type="region of interest" description="Disordered" evidence="2">
    <location>
        <begin position="395"/>
        <end position="422"/>
    </location>
</feature>
<accession>A0A3N2BCX5</accession>
<protein>
    <recommendedName>
        <fullName evidence="1">Anhydro-N-acetylmuramic acid kinase</fullName>
        <ecNumber evidence="1">2.7.1.170</ecNumber>
    </recommendedName>
    <alternativeName>
        <fullName evidence="1">AnhMurNAc kinase</fullName>
    </alternativeName>
</protein>
<keyword evidence="4" id="KW-1185">Reference proteome</keyword>
<keyword evidence="1" id="KW-0547">Nucleotide-binding</keyword>
<evidence type="ECO:0000313" key="3">
    <source>
        <dbReference type="EMBL" id="ROR73106.1"/>
    </source>
</evidence>
<dbReference type="InterPro" id="IPR005338">
    <property type="entry name" value="Anhydro_N_Ac-Mur_kinase"/>
</dbReference>
<dbReference type="GO" id="GO:0016773">
    <property type="term" value="F:phosphotransferase activity, alcohol group as acceptor"/>
    <property type="evidence" value="ECO:0007669"/>
    <property type="project" value="UniProtKB-UniRule"/>
</dbReference>
<dbReference type="GO" id="GO:0097175">
    <property type="term" value="P:1,6-anhydro-N-acetyl-beta-muramic acid catabolic process"/>
    <property type="evidence" value="ECO:0007669"/>
    <property type="project" value="UniProtKB-UniRule"/>
</dbReference>
<dbReference type="UniPathway" id="UPA00343"/>
<dbReference type="EC" id="2.7.1.170" evidence="1"/>
<keyword evidence="1" id="KW-0119">Carbohydrate metabolism</keyword>
<dbReference type="NCBIfam" id="NF007146">
    <property type="entry name" value="PRK09585.2-6"/>
    <property type="match status" value="1"/>
</dbReference>
<dbReference type="GO" id="GO:0006040">
    <property type="term" value="P:amino sugar metabolic process"/>
    <property type="evidence" value="ECO:0007669"/>
    <property type="project" value="InterPro"/>
</dbReference>
<dbReference type="InterPro" id="IPR043129">
    <property type="entry name" value="ATPase_NBD"/>
</dbReference>
<dbReference type="Proteomes" id="UP000280668">
    <property type="component" value="Unassembled WGS sequence"/>
</dbReference>
<proteinExistence type="inferred from homology"/>
<evidence type="ECO:0000313" key="4">
    <source>
        <dbReference type="Proteomes" id="UP000280668"/>
    </source>
</evidence>
<dbReference type="Pfam" id="PF03702">
    <property type="entry name" value="AnmK"/>
    <property type="match status" value="1"/>
</dbReference>
<keyword evidence="1" id="KW-0808">Transferase</keyword>
<dbReference type="GO" id="GO:0005524">
    <property type="term" value="F:ATP binding"/>
    <property type="evidence" value="ECO:0007669"/>
    <property type="project" value="UniProtKB-UniRule"/>
</dbReference>
<comment type="pathway">
    <text evidence="1">Cell wall biogenesis; peptidoglycan recycling.</text>
</comment>
<dbReference type="SUPFAM" id="SSF53067">
    <property type="entry name" value="Actin-like ATPase domain"/>
    <property type="match status" value="1"/>
</dbReference>
<dbReference type="Gene3D" id="3.30.420.40">
    <property type="match status" value="2"/>
</dbReference>
<evidence type="ECO:0000256" key="2">
    <source>
        <dbReference type="SAM" id="MobiDB-lite"/>
    </source>
</evidence>
<keyword evidence="1" id="KW-0067">ATP-binding</keyword>
<organism evidence="3 4">
    <name type="scientific">Bogoriella caseilytica</name>
    <dbReference type="NCBI Taxonomy" id="56055"/>
    <lineage>
        <taxon>Bacteria</taxon>
        <taxon>Bacillati</taxon>
        <taxon>Actinomycetota</taxon>
        <taxon>Actinomycetes</taxon>
        <taxon>Micrococcales</taxon>
        <taxon>Bogoriellaceae</taxon>
        <taxon>Bogoriella</taxon>
    </lineage>
</organism>
<comment type="pathway">
    <text evidence="1">Amino-sugar metabolism; 1,6-anhydro-N-acetylmuramate degradation.</text>
</comment>
<comment type="caution">
    <text evidence="3">The sequence shown here is derived from an EMBL/GenBank/DDBJ whole genome shotgun (WGS) entry which is preliminary data.</text>
</comment>
<evidence type="ECO:0000256" key="1">
    <source>
        <dbReference type="HAMAP-Rule" id="MF_01270"/>
    </source>
</evidence>
<dbReference type="AlphaFoldDB" id="A0A3N2BCX5"/>
<keyword evidence="1 3" id="KW-0418">Kinase</keyword>
<feature type="binding site" evidence="1">
    <location>
        <begin position="31"/>
        <end position="38"/>
    </location>
    <ligand>
        <name>ATP</name>
        <dbReference type="ChEBI" id="CHEBI:30616"/>
    </ligand>
</feature>
<name>A0A3N2BCX5_9MICO</name>
<dbReference type="UniPathway" id="UPA00544"/>
<reference evidence="3 4" key="1">
    <citation type="submission" date="2018-11" db="EMBL/GenBank/DDBJ databases">
        <title>Sequencing the genomes of 1000 actinobacteria strains.</title>
        <authorList>
            <person name="Klenk H.-P."/>
        </authorList>
    </citation>
    <scope>NUCLEOTIDE SEQUENCE [LARGE SCALE GENOMIC DNA]</scope>
    <source>
        <strain evidence="3 4">DSM 11294</strain>
    </source>
</reference>
<comment type="catalytic activity">
    <reaction evidence="1">
        <text>1,6-anhydro-N-acetyl-beta-muramate + ATP + H2O = N-acetyl-D-muramate 6-phosphate + ADP + H(+)</text>
        <dbReference type="Rhea" id="RHEA:24952"/>
        <dbReference type="ChEBI" id="CHEBI:15377"/>
        <dbReference type="ChEBI" id="CHEBI:15378"/>
        <dbReference type="ChEBI" id="CHEBI:30616"/>
        <dbReference type="ChEBI" id="CHEBI:58690"/>
        <dbReference type="ChEBI" id="CHEBI:58722"/>
        <dbReference type="ChEBI" id="CHEBI:456216"/>
        <dbReference type="EC" id="2.7.1.170"/>
    </reaction>
</comment>
<comment type="similarity">
    <text evidence="1">Belongs to the anhydro-N-acetylmuramic acid kinase family.</text>
</comment>
<dbReference type="PANTHER" id="PTHR30605">
    <property type="entry name" value="ANHYDRO-N-ACETYLMURAMIC ACID KINASE"/>
    <property type="match status" value="1"/>
</dbReference>
<dbReference type="GO" id="GO:0009254">
    <property type="term" value="P:peptidoglycan turnover"/>
    <property type="evidence" value="ECO:0007669"/>
    <property type="project" value="UniProtKB-UniRule"/>
</dbReference>
<dbReference type="GO" id="GO:0016301">
    <property type="term" value="F:kinase activity"/>
    <property type="evidence" value="ECO:0007669"/>
    <property type="project" value="UniProtKB-KW"/>
</dbReference>
<gene>
    <name evidence="1" type="primary">anmK</name>
    <name evidence="3" type="ORF">EDD31_1472</name>
</gene>
<dbReference type="PANTHER" id="PTHR30605:SF0">
    <property type="entry name" value="ANHYDRO-N-ACETYLMURAMIC ACID KINASE"/>
    <property type="match status" value="1"/>
</dbReference>
<dbReference type="HAMAP" id="MF_01270">
    <property type="entry name" value="AnhMurNAc_kinase"/>
    <property type="match status" value="1"/>
</dbReference>
<sequence>MSPGRPTAHLHQRSTADQPEGAVRILGLMSGTSHDGIDGAVVEFTPQGEGLIARVVTHVSAAYEPGLRDRLVTALPPAPTTLAEVTRLDTQIGQAFAELAARAVEGAGPMDLVASHGQTVFHWVEPASESSTGTPSTPAARGTLQLGQPAWIAEATGAPVLADVRARDIAAGGHGAPLVGLLDELLLADRVRAGARPAALNLGGIANVSVVEDAGVRAWDTGPANALMDAVVRDRGAHPQGYDADGALAAAGSVHAPLLESLLADPYYRQAPPKSTGKELFHLDYLRAVLARTDTEALPIEDLLATLAELTVHTVARALHDAGVSELYASGGGARNPVLMSGLRRALPSVQVRSSADLGVGEQEKEALLMALLGWYAWHGLPASMPASGARGPRLLGSLTPGAGPLRLPEPREQPPAWLRVG</sequence>
<dbReference type="EMBL" id="RKHK01000001">
    <property type="protein sequence ID" value="ROR73106.1"/>
    <property type="molecule type" value="Genomic_DNA"/>
</dbReference>
<dbReference type="OrthoDB" id="9763949at2"/>
<comment type="function">
    <text evidence="1">Catalyzes the specific phosphorylation of 1,6-anhydro-N-acetylmuramic acid (anhMurNAc) with the simultaneous cleavage of the 1,6-anhydro ring, generating MurNAc-6-P. Is required for the utilization of anhMurNAc either imported from the medium or derived from its own cell wall murein, and thus plays a role in cell wall recycling.</text>
</comment>